<proteinExistence type="predicted"/>
<sequence length="680" mass="70084">LARPLEAVRAALASRDEKLARNAATALNRLCVHGGCANLLLGCYSSWINGLGVLLPGPEVTLRHKPAPGVDMTSRELLVASLMRLACGISSSQQLPPPSPSPSPSLHPQSSSQQQQPQQQQQQLAVSLSRHSSRDISVGGSGATANAGAMAGALAPQLLLQQLLAPRVEAAALELERLSAALQAAASSGALQAHLHIWKTSRQSRQAAAAKHHLSHHNANAQLHPHLYPQSQLPFNLQLQQLQQLQHCEQHCPQPCHHHGQMHMHGLRHAQGAGATSQRAPLCGHNLRQELQQLGFAAMMAAQRLGGLASMLLFVPAAGQVQDMGAGVSGSRRQSPDAGRVPQEAAAVAEGAAGAAAVVSLAVQVVRAVWPKLLSCLRLSFSAGGGSGTGTGAVAVAAQQAAGSMPDGLVVTGGISGGVAAGGSLLLETCEGAHLLPAACSLLQGALLVASSPRSGTGGGSSAATELLSCAVCLLNLSSGAPPVPPTEQQLQQRQWPSNLDWPIDAGAAGTAGAPAGVGARGVGHHNHRHHHQQQQNVRALWHGPPLCILQLVLGCLPLCGKFLAQQPPSPPLPPAQQQQDQQAAADGQAAAVAEQAVRAACLVAQHACASLQVPVRLGRPLGPHGASGAGAGLLDTARVLHVLPVLQALLLHTPQALVASRWVRNCVWFAEMGTGRRCM</sequence>
<feature type="compositionally biased region" description="Pro residues" evidence="1">
    <location>
        <begin position="95"/>
        <end position="105"/>
    </location>
</feature>
<accession>A0A8J4C4V2</accession>
<feature type="compositionally biased region" description="Low complexity" evidence="1">
    <location>
        <begin position="106"/>
        <end position="124"/>
    </location>
</feature>
<protein>
    <submittedName>
        <fullName evidence="2">Uncharacterized protein</fullName>
    </submittedName>
</protein>
<dbReference type="OrthoDB" id="552208at2759"/>
<feature type="region of interest" description="Disordered" evidence="1">
    <location>
        <begin position="568"/>
        <end position="587"/>
    </location>
</feature>
<reference evidence="2" key="1">
    <citation type="journal article" date="2021" name="Proc. Natl. Acad. Sci. U.S.A.">
        <title>Three genomes in the algal genus Volvox reveal the fate of a haploid sex-determining region after a transition to homothallism.</title>
        <authorList>
            <person name="Yamamoto K."/>
            <person name="Hamaji T."/>
            <person name="Kawai-Toyooka H."/>
            <person name="Matsuzaki R."/>
            <person name="Takahashi F."/>
            <person name="Nishimura Y."/>
            <person name="Kawachi M."/>
            <person name="Noguchi H."/>
            <person name="Minakuchi Y."/>
            <person name="Umen J.G."/>
            <person name="Toyoda A."/>
            <person name="Nozaki H."/>
        </authorList>
    </citation>
    <scope>NUCLEOTIDE SEQUENCE</scope>
    <source>
        <strain evidence="2">NIES-3786</strain>
    </source>
</reference>
<evidence type="ECO:0000256" key="1">
    <source>
        <dbReference type="SAM" id="MobiDB-lite"/>
    </source>
</evidence>
<gene>
    <name evidence="2" type="ORF">Vretifemale_5249</name>
</gene>
<evidence type="ECO:0000313" key="3">
    <source>
        <dbReference type="Proteomes" id="UP000747110"/>
    </source>
</evidence>
<evidence type="ECO:0000313" key="2">
    <source>
        <dbReference type="EMBL" id="GIL75469.1"/>
    </source>
</evidence>
<comment type="caution">
    <text evidence="2">The sequence shown here is derived from an EMBL/GenBank/DDBJ whole genome shotgun (WGS) entry which is preliminary data.</text>
</comment>
<organism evidence="2 3">
    <name type="scientific">Volvox reticuliferus</name>
    <dbReference type="NCBI Taxonomy" id="1737510"/>
    <lineage>
        <taxon>Eukaryota</taxon>
        <taxon>Viridiplantae</taxon>
        <taxon>Chlorophyta</taxon>
        <taxon>core chlorophytes</taxon>
        <taxon>Chlorophyceae</taxon>
        <taxon>CS clade</taxon>
        <taxon>Chlamydomonadales</taxon>
        <taxon>Volvocaceae</taxon>
        <taxon>Volvox</taxon>
    </lineage>
</organism>
<dbReference type="EMBL" id="BNCP01000007">
    <property type="protein sequence ID" value="GIL75469.1"/>
    <property type="molecule type" value="Genomic_DNA"/>
</dbReference>
<dbReference type="Proteomes" id="UP000747110">
    <property type="component" value="Unassembled WGS sequence"/>
</dbReference>
<keyword evidence="3" id="KW-1185">Reference proteome</keyword>
<name>A0A8J4C4V2_9CHLO</name>
<feature type="region of interest" description="Disordered" evidence="1">
    <location>
        <begin position="91"/>
        <end position="141"/>
    </location>
</feature>
<feature type="non-terminal residue" evidence="2">
    <location>
        <position position="680"/>
    </location>
</feature>
<dbReference type="AlphaFoldDB" id="A0A8J4C4V2"/>
<feature type="compositionally biased region" description="Low complexity" evidence="1">
    <location>
        <begin position="576"/>
        <end position="587"/>
    </location>
</feature>